<gene>
    <name evidence="2" type="ORF">ACHAW5_005744</name>
</gene>
<feature type="region of interest" description="Disordered" evidence="1">
    <location>
        <begin position="120"/>
        <end position="141"/>
    </location>
</feature>
<dbReference type="Proteomes" id="UP001530315">
    <property type="component" value="Unassembled WGS sequence"/>
</dbReference>
<feature type="region of interest" description="Disordered" evidence="1">
    <location>
        <begin position="1"/>
        <end position="23"/>
    </location>
</feature>
<evidence type="ECO:0000313" key="3">
    <source>
        <dbReference type="Proteomes" id="UP001530315"/>
    </source>
</evidence>
<evidence type="ECO:0000313" key="2">
    <source>
        <dbReference type="EMBL" id="KAL3782790.1"/>
    </source>
</evidence>
<protein>
    <submittedName>
        <fullName evidence="2">Uncharacterized protein</fullName>
    </submittedName>
</protein>
<keyword evidence="3" id="KW-1185">Reference proteome</keyword>
<feature type="compositionally biased region" description="Acidic residues" evidence="1">
    <location>
        <begin position="73"/>
        <end position="85"/>
    </location>
</feature>
<feature type="region of interest" description="Disordered" evidence="1">
    <location>
        <begin position="375"/>
        <end position="415"/>
    </location>
</feature>
<comment type="caution">
    <text evidence="2">The sequence shown here is derived from an EMBL/GenBank/DDBJ whole genome shotgun (WGS) entry which is preliminary data.</text>
</comment>
<proteinExistence type="predicted"/>
<accession>A0ABD3P8J1</accession>
<sequence>MASLSSQEQPVAMDTSTKRILITEDEDVDLDKWLLGETSSAKLSPSPHPRHPSHPPSSDDARAPATPILALEEGGDDDGDDEDGDAGLGHWMLPPPAMRGDYMNNSLHRVPSKSILKKTSSYSTFDLSSSKGGGGSSGRMAKKSSFLAFNNMDASNTSQGSDSRRNRCRVASDISFISQKSSTSEQDIGLDLDDSTPRFSPPSPHGRNKFITNAAGDNTHASNVDCAAGIDSSCSRHSGSSSSNKMRRNSVSFHSVDVREYDRTVGDNPSCRTGPPLSLDWSYSKKYEKNLDEFELERSGERGKNLYVTKYRRKNLLAHEWGQSEEEMKEARRNTKKMQRQRSMTQVLLPVHLAEEMFIGFKSLMKKKKKKGEDMECADWSDLSNSGSKSKGGRPTQGTIPRQDTGRFPTFSEET</sequence>
<feature type="compositionally biased region" description="Low complexity" evidence="1">
    <location>
        <begin position="63"/>
        <end position="72"/>
    </location>
</feature>
<organism evidence="2 3">
    <name type="scientific">Stephanodiscus triporus</name>
    <dbReference type="NCBI Taxonomy" id="2934178"/>
    <lineage>
        <taxon>Eukaryota</taxon>
        <taxon>Sar</taxon>
        <taxon>Stramenopiles</taxon>
        <taxon>Ochrophyta</taxon>
        <taxon>Bacillariophyta</taxon>
        <taxon>Coscinodiscophyceae</taxon>
        <taxon>Thalassiosirophycidae</taxon>
        <taxon>Stephanodiscales</taxon>
        <taxon>Stephanodiscaceae</taxon>
        <taxon>Stephanodiscus</taxon>
    </lineage>
</organism>
<reference evidence="2 3" key="1">
    <citation type="submission" date="2024-10" db="EMBL/GenBank/DDBJ databases">
        <title>Updated reference genomes for cyclostephanoid diatoms.</title>
        <authorList>
            <person name="Roberts W.R."/>
            <person name="Alverson A.J."/>
        </authorList>
    </citation>
    <scope>NUCLEOTIDE SEQUENCE [LARGE SCALE GENOMIC DNA]</scope>
    <source>
        <strain evidence="2 3">AJA276-08</strain>
    </source>
</reference>
<evidence type="ECO:0000256" key="1">
    <source>
        <dbReference type="SAM" id="MobiDB-lite"/>
    </source>
</evidence>
<dbReference type="EMBL" id="JALLAZ020001001">
    <property type="protein sequence ID" value="KAL3782790.1"/>
    <property type="molecule type" value="Genomic_DNA"/>
</dbReference>
<dbReference type="AlphaFoldDB" id="A0ABD3P8J1"/>
<feature type="compositionally biased region" description="Low complexity" evidence="1">
    <location>
        <begin position="120"/>
        <end position="130"/>
    </location>
</feature>
<feature type="region of interest" description="Disordered" evidence="1">
    <location>
        <begin position="179"/>
        <end position="205"/>
    </location>
</feature>
<name>A0ABD3P8J1_9STRA</name>
<feature type="region of interest" description="Disordered" evidence="1">
    <location>
        <begin position="39"/>
        <end position="93"/>
    </location>
</feature>